<dbReference type="VEuPathDB" id="FungiDB:EYZ11_004425"/>
<feature type="compositionally biased region" description="Polar residues" evidence="1">
    <location>
        <begin position="130"/>
        <end position="143"/>
    </location>
</feature>
<organism evidence="4 5">
    <name type="scientific">Aspergillus tanneri</name>
    <dbReference type="NCBI Taxonomy" id="1220188"/>
    <lineage>
        <taxon>Eukaryota</taxon>
        <taxon>Fungi</taxon>
        <taxon>Dikarya</taxon>
        <taxon>Ascomycota</taxon>
        <taxon>Pezizomycotina</taxon>
        <taxon>Eurotiomycetes</taxon>
        <taxon>Eurotiomycetidae</taxon>
        <taxon>Eurotiales</taxon>
        <taxon>Aspergillaceae</taxon>
        <taxon>Aspergillus</taxon>
        <taxon>Aspergillus subgen. Circumdati</taxon>
    </lineage>
</organism>
<dbReference type="GeneID" id="54330431"/>
<dbReference type="STRING" id="1220188.A0A4S3JKX0"/>
<keyword evidence="5" id="KW-1185">Reference proteome</keyword>
<dbReference type="SUPFAM" id="SSF48613">
    <property type="entry name" value="Heme oxygenase-like"/>
    <property type="match status" value="1"/>
</dbReference>
<dbReference type="Pfam" id="PF03070">
    <property type="entry name" value="TENA_THI-4"/>
    <property type="match status" value="1"/>
</dbReference>
<evidence type="ECO:0000313" key="3">
    <source>
        <dbReference type="EMBL" id="KAA8646302.1"/>
    </source>
</evidence>
<reference evidence="3 6" key="2">
    <citation type="submission" date="2019-08" db="EMBL/GenBank/DDBJ databases">
        <title>The genome sequence of a newly discovered highly antifungal drug resistant Aspergillus species, Aspergillus tanneri NIH 1004.</title>
        <authorList>
            <person name="Mounaud S."/>
            <person name="Singh I."/>
            <person name="Joardar V."/>
            <person name="Pakala S."/>
            <person name="Pakala S."/>
            <person name="Venepally P."/>
            <person name="Chung J.K."/>
            <person name="Losada L."/>
            <person name="Nierman W.C."/>
        </authorList>
    </citation>
    <scope>NUCLEOTIDE SEQUENCE [LARGE SCALE GENOMIC DNA]</scope>
    <source>
        <strain evidence="3 6">NIH1004</strain>
    </source>
</reference>
<dbReference type="EMBL" id="SOSA01000128">
    <property type="protein sequence ID" value="THC96103.1"/>
    <property type="molecule type" value="Genomic_DNA"/>
</dbReference>
<dbReference type="PANTHER" id="PTHR41813">
    <property type="entry name" value="REGULATOR PAB1642, PUTATIVE (AFU_ORTHOLOGUE AFUA_3G11955)-RELATED"/>
    <property type="match status" value="1"/>
</dbReference>
<dbReference type="AlphaFoldDB" id="A0A4S3JKX0"/>
<dbReference type="Gene3D" id="1.20.910.10">
    <property type="entry name" value="Heme oxygenase-like"/>
    <property type="match status" value="1"/>
</dbReference>
<evidence type="ECO:0000313" key="4">
    <source>
        <dbReference type="EMBL" id="THC96103.1"/>
    </source>
</evidence>
<reference evidence="4 5" key="1">
    <citation type="submission" date="2019-03" db="EMBL/GenBank/DDBJ databases">
        <title>The genome sequence of a newly discovered highly antifungal drug resistant Aspergillus species, Aspergillus tanneri NIH 1004.</title>
        <authorList>
            <person name="Mounaud S."/>
            <person name="Singh I."/>
            <person name="Joardar V."/>
            <person name="Pakala S."/>
            <person name="Pakala S."/>
            <person name="Venepally P."/>
            <person name="Hoover J."/>
            <person name="Nierman W."/>
            <person name="Chung J."/>
            <person name="Losada L."/>
        </authorList>
    </citation>
    <scope>NUCLEOTIDE SEQUENCE [LARGE SCALE GENOMIC DNA]</scope>
    <source>
        <strain evidence="4 5">NIH1004</strain>
    </source>
</reference>
<dbReference type="Proteomes" id="UP000308092">
    <property type="component" value="Unassembled WGS sequence"/>
</dbReference>
<dbReference type="InterPro" id="IPR004305">
    <property type="entry name" value="Thiaminase-2/PQQC"/>
</dbReference>
<evidence type="ECO:0000256" key="1">
    <source>
        <dbReference type="SAM" id="MobiDB-lite"/>
    </source>
</evidence>
<dbReference type="EMBL" id="QUQM01000007">
    <property type="protein sequence ID" value="KAA8646302.1"/>
    <property type="molecule type" value="Genomic_DNA"/>
</dbReference>
<name>A0A4S3JKX0_9EURO</name>
<evidence type="ECO:0000313" key="5">
    <source>
        <dbReference type="Proteomes" id="UP000308092"/>
    </source>
</evidence>
<evidence type="ECO:0000259" key="2">
    <source>
        <dbReference type="Pfam" id="PF03070"/>
    </source>
</evidence>
<dbReference type="RefSeq" id="XP_033425663.1">
    <property type="nucleotide sequence ID" value="XM_033572348.1"/>
</dbReference>
<feature type="region of interest" description="Disordered" evidence="1">
    <location>
        <begin position="112"/>
        <end position="158"/>
    </location>
</feature>
<dbReference type="InterPro" id="IPR053261">
    <property type="entry name" value="Polyketide-peptide_reg"/>
</dbReference>
<feature type="domain" description="Thiaminase-2/PQQC" evidence="2">
    <location>
        <begin position="18"/>
        <end position="113"/>
    </location>
</feature>
<comment type="caution">
    <text evidence="4">The sequence shown here is derived from an EMBL/GenBank/DDBJ whole genome shotgun (WGS) entry which is preliminary data.</text>
</comment>
<sequence>MSLTKHLLTITPQSLHRATTHSFLQHAGQGTLSKKHLTRWLTQDRLYAQSYIRFIGLLLSKIDLSSSPSSFSTTSTTDRAVGILSDALVNIRCELGFFAAVAEEYDLKLDSLSEDNENRDEKEKDVSVAQPGTDTNPNPASHTQTDKSGKNNDTDNTDNDQGYITHAYINLFMSAGSAGVSLLEGLVVLWATEMCYLRAWRYAASFLTEKERQREEEDADGGALRNRFIPNWTNPEFERFVEEIGDLVDAMADEQGEENGEMRARCERWWKQVLWLEERFWPTI</sequence>
<gene>
    <name evidence="3" type="ORF">ATNIH1004_007729</name>
    <name evidence="4" type="ORF">EYZ11_004425</name>
</gene>
<dbReference type="InterPro" id="IPR016084">
    <property type="entry name" value="Haem_Oase-like_multi-hlx"/>
</dbReference>
<dbReference type="PANTHER" id="PTHR41813:SF2">
    <property type="entry name" value="REGULATOR PAB1642, PUTATIVE (AFU_ORTHOLOGUE AFUA_3G11955)-RELATED"/>
    <property type="match status" value="1"/>
</dbReference>
<dbReference type="Proteomes" id="UP000324241">
    <property type="component" value="Unassembled WGS sequence"/>
</dbReference>
<feature type="compositionally biased region" description="Basic and acidic residues" evidence="1">
    <location>
        <begin position="144"/>
        <end position="153"/>
    </location>
</feature>
<protein>
    <recommendedName>
        <fullName evidence="2">Thiaminase-2/PQQC domain-containing protein</fullName>
    </recommendedName>
</protein>
<proteinExistence type="predicted"/>
<dbReference type="GO" id="GO:0006772">
    <property type="term" value="P:thiamine metabolic process"/>
    <property type="evidence" value="ECO:0007669"/>
    <property type="project" value="UniProtKB-ARBA"/>
</dbReference>
<dbReference type="OrthoDB" id="37730at2759"/>
<dbReference type="CDD" id="cd19357">
    <property type="entry name" value="TenA_E_At3g16990-like"/>
    <property type="match status" value="1"/>
</dbReference>
<evidence type="ECO:0000313" key="6">
    <source>
        <dbReference type="Proteomes" id="UP000324241"/>
    </source>
</evidence>
<accession>A0A4S3JKX0</accession>